<evidence type="ECO:0000256" key="4">
    <source>
        <dbReference type="ARBA" id="ARBA00017871"/>
    </source>
</evidence>
<dbReference type="SUPFAM" id="SSF54373">
    <property type="entry name" value="FAD-linked reductases, C-terminal domain"/>
    <property type="match status" value="1"/>
</dbReference>
<evidence type="ECO:0000256" key="5">
    <source>
        <dbReference type="ARBA" id="ARBA00023070"/>
    </source>
</evidence>
<dbReference type="SUPFAM" id="SSF51905">
    <property type="entry name" value="FAD/NAD(P)-binding domain"/>
    <property type="match status" value="1"/>
</dbReference>
<sequence>MAENFELPAGSGKGKSVVILGAGIAGLVAAYELDRAGYDVTVLEARDRVGGRVWTVRGGDKIVQTGRTDQHATFDQGLYFNAGAARIPSTHRVILGYARKFGVKLESFVNDNRGAGWDFGGHVRPERRMVYDLHGRVSELLAKAIDQKALDQAMPKGELEAFRQFLQFYGFLDDKGAYAQASFASGFASEPGGYAHAPTQLPALTLKELLPNRAIGFPYFFQSINDMQPTMLQPVGGMDAIARAIHAQVKPRVTLNSPVTAIRRIGERVRIEHGPGNRTTEADFAIVTLPANLLERIPNDFSAPKKAALKGINYLPSVKVAFEAPRFWETDNDLFGGLAWTDRLNENVIYPSDGFMSPKGVLVAAYVAGWTNQDNPQRFAALSDAERFRVSKESIEALHPGKSQLLSKGVTVGWGLVPYSEGVGALWNEGPGGARGQQYAELLKPEGPIYFAGEHLSYVGLWQEGAALSAHEAIKLLQARVADQGETRNDRIVRTAG</sequence>
<dbReference type="EC" id="1.13.12.3" evidence="3"/>
<accession>A0ABT0RSY2</accession>
<keyword evidence="9" id="KW-1185">Reference proteome</keyword>
<evidence type="ECO:0000256" key="6">
    <source>
        <dbReference type="ARBA" id="ARBA00047321"/>
    </source>
</evidence>
<evidence type="ECO:0000256" key="2">
    <source>
        <dbReference type="ARBA" id="ARBA00005833"/>
    </source>
</evidence>
<evidence type="ECO:0000256" key="3">
    <source>
        <dbReference type="ARBA" id="ARBA00012535"/>
    </source>
</evidence>
<evidence type="ECO:0000259" key="7">
    <source>
        <dbReference type="Pfam" id="PF01593"/>
    </source>
</evidence>
<comment type="pathway">
    <text evidence="1">Plant hormone metabolism; auxin biosynthesis.</text>
</comment>
<dbReference type="InterPro" id="IPR002937">
    <property type="entry name" value="Amino_oxidase"/>
</dbReference>
<evidence type="ECO:0000313" key="9">
    <source>
        <dbReference type="Proteomes" id="UP001203410"/>
    </source>
</evidence>
<comment type="catalytic activity">
    <reaction evidence="6">
        <text>L-tryptophan + O2 = indole-3-acetamide + CO2 + H2O</text>
        <dbReference type="Rhea" id="RHEA:16165"/>
        <dbReference type="ChEBI" id="CHEBI:15377"/>
        <dbReference type="ChEBI" id="CHEBI:15379"/>
        <dbReference type="ChEBI" id="CHEBI:16031"/>
        <dbReference type="ChEBI" id="CHEBI:16526"/>
        <dbReference type="ChEBI" id="CHEBI:57912"/>
        <dbReference type="EC" id="1.13.12.3"/>
    </reaction>
</comment>
<organism evidence="8 9">
    <name type="scientific">Sphingomonas caseinilyticus</name>
    <dbReference type="NCBI Taxonomy" id="2908205"/>
    <lineage>
        <taxon>Bacteria</taxon>
        <taxon>Pseudomonadati</taxon>
        <taxon>Pseudomonadota</taxon>
        <taxon>Alphaproteobacteria</taxon>
        <taxon>Sphingomonadales</taxon>
        <taxon>Sphingomonadaceae</taxon>
        <taxon>Sphingomonas</taxon>
    </lineage>
</organism>
<dbReference type="Pfam" id="PF01593">
    <property type="entry name" value="Amino_oxidase"/>
    <property type="match status" value="1"/>
</dbReference>
<comment type="similarity">
    <text evidence="2">Belongs to the tryptophan 2-monooxygenase family.</text>
</comment>
<dbReference type="Gene3D" id="3.90.660.10">
    <property type="match status" value="1"/>
</dbReference>
<evidence type="ECO:0000313" key="8">
    <source>
        <dbReference type="EMBL" id="MCL6698109.1"/>
    </source>
</evidence>
<dbReference type="Gene3D" id="3.50.50.60">
    <property type="entry name" value="FAD/NAD(P)-binding domain"/>
    <property type="match status" value="1"/>
</dbReference>
<feature type="domain" description="Amine oxidase" evidence="7">
    <location>
        <begin position="24"/>
        <end position="473"/>
    </location>
</feature>
<keyword evidence="5" id="KW-0073">Auxin biosynthesis</keyword>
<dbReference type="Gene3D" id="1.20.1440.240">
    <property type="match status" value="1"/>
</dbReference>
<comment type="caution">
    <text evidence="8">The sequence shown here is derived from an EMBL/GenBank/DDBJ whole genome shotgun (WGS) entry which is preliminary data.</text>
</comment>
<evidence type="ECO:0000256" key="1">
    <source>
        <dbReference type="ARBA" id="ARBA00004814"/>
    </source>
</evidence>
<protein>
    <recommendedName>
        <fullName evidence="4">Tryptophan 2-monooxygenase</fullName>
        <ecNumber evidence="3">1.13.12.3</ecNumber>
    </recommendedName>
</protein>
<proteinExistence type="inferred from homology"/>
<dbReference type="EMBL" id="JAMGBA010000001">
    <property type="protein sequence ID" value="MCL6698109.1"/>
    <property type="molecule type" value="Genomic_DNA"/>
</dbReference>
<name>A0ABT0RSY2_9SPHN</name>
<reference evidence="8 9" key="1">
    <citation type="submission" date="2022-05" db="EMBL/GenBank/DDBJ databases">
        <authorList>
            <person name="Jo J.-H."/>
            <person name="Im W.-T."/>
        </authorList>
    </citation>
    <scope>NUCLEOTIDE SEQUENCE [LARGE SCALE GENOMIC DNA]</scope>
    <source>
        <strain evidence="8 9">NSE70-1</strain>
    </source>
</reference>
<dbReference type="PANTHER" id="PTHR10742">
    <property type="entry name" value="FLAVIN MONOAMINE OXIDASE"/>
    <property type="match status" value="1"/>
</dbReference>
<gene>
    <name evidence="8" type="ORF">LZ496_04825</name>
</gene>
<dbReference type="InterPro" id="IPR036188">
    <property type="entry name" value="FAD/NAD-bd_sf"/>
</dbReference>
<dbReference type="Proteomes" id="UP001203410">
    <property type="component" value="Unassembled WGS sequence"/>
</dbReference>
<dbReference type="InterPro" id="IPR050281">
    <property type="entry name" value="Flavin_monoamine_oxidase"/>
</dbReference>
<dbReference type="PANTHER" id="PTHR10742:SF342">
    <property type="entry name" value="AMINE OXIDASE"/>
    <property type="match status" value="1"/>
</dbReference>